<dbReference type="Pfam" id="PF04205">
    <property type="entry name" value="FMN_bind"/>
    <property type="match status" value="1"/>
</dbReference>
<dbReference type="EMBL" id="JACJLT010000015">
    <property type="protein sequence ID" value="MBM6874603.1"/>
    <property type="molecule type" value="Genomic_DNA"/>
</dbReference>
<evidence type="ECO:0000259" key="1">
    <source>
        <dbReference type="Pfam" id="PF04205"/>
    </source>
</evidence>
<protein>
    <submittedName>
        <fullName evidence="2">FMN-binding protein</fullName>
    </submittedName>
</protein>
<sequence length="59" mass="6424">MIEHEESNFTKKAMKKIIQEIISKQSTDVDVVSGATYTSEGLKEVVNKAIAAAGITLEK</sequence>
<accession>A0ABS2G1J3</accession>
<reference evidence="2 3" key="1">
    <citation type="journal article" date="2021" name="Sci. Rep.">
        <title>The distribution of antibiotic resistance genes in chicken gut microbiota commensals.</title>
        <authorList>
            <person name="Juricova H."/>
            <person name="Matiasovicova J."/>
            <person name="Kubasova T."/>
            <person name="Cejkova D."/>
            <person name="Rychlik I."/>
        </authorList>
    </citation>
    <scope>NUCLEOTIDE SEQUENCE [LARGE SCALE GENOMIC DNA]</scope>
    <source>
        <strain evidence="2 3">An425</strain>
    </source>
</reference>
<comment type="caution">
    <text evidence="2">The sequence shown here is derived from an EMBL/GenBank/DDBJ whole genome shotgun (WGS) entry which is preliminary data.</text>
</comment>
<feature type="domain" description="FMN-binding" evidence="1">
    <location>
        <begin position="3"/>
        <end position="50"/>
    </location>
</feature>
<gene>
    <name evidence="2" type="ORF">H6A04_02855</name>
</gene>
<dbReference type="InterPro" id="IPR007329">
    <property type="entry name" value="FMN-bd"/>
</dbReference>
<name>A0ABS2G1J3_FUSMR</name>
<dbReference type="Gene3D" id="3.90.1010.20">
    <property type="match status" value="1"/>
</dbReference>
<dbReference type="Proteomes" id="UP000728968">
    <property type="component" value="Unassembled WGS sequence"/>
</dbReference>
<keyword evidence="3" id="KW-1185">Reference proteome</keyword>
<organism evidence="2 3">
    <name type="scientific">Fusobacterium mortiferum</name>
    <dbReference type="NCBI Taxonomy" id="850"/>
    <lineage>
        <taxon>Bacteria</taxon>
        <taxon>Fusobacteriati</taxon>
        <taxon>Fusobacteriota</taxon>
        <taxon>Fusobacteriia</taxon>
        <taxon>Fusobacteriales</taxon>
        <taxon>Fusobacteriaceae</taxon>
        <taxon>Fusobacterium</taxon>
    </lineage>
</organism>
<proteinExistence type="predicted"/>
<evidence type="ECO:0000313" key="2">
    <source>
        <dbReference type="EMBL" id="MBM6874603.1"/>
    </source>
</evidence>
<evidence type="ECO:0000313" key="3">
    <source>
        <dbReference type="Proteomes" id="UP000728968"/>
    </source>
</evidence>